<keyword evidence="4" id="KW-1185">Reference proteome</keyword>
<evidence type="ECO:0008006" key="5">
    <source>
        <dbReference type="Google" id="ProtNLM"/>
    </source>
</evidence>
<gene>
    <name evidence="3" type="ORF">CFOL_v3_30382</name>
</gene>
<feature type="domain" description="Protein Lines N-terminal" evidence="1">
    <location>
        <begin position="447"/>
        <end position="570"/>
    </location>
</feature>
<feature type="non-terminal residue" evidence="3">
    <location>
        <position position="665"/>
    </location>
</feature>
<evidence type="ECO:0000313" key="3">
    <source>
        <dbReference type="EMBL" id="GAV86956.1"/>
    </source>
</evidence>
<dbReference type="InterPro" id="IPR024875">
    <property type="entry name" value="Protein_Lines"/>
</dbReference>
<dbReference type="InterPro" id="IPR032794">
    <property type="entry name" value="LINES_N"/>
</dbReference>
<dbReference type="PANTHER" id="PTHR16057">
    <property type="entry name" value="WINS1, 2 PROTEIN"/>
    <property type="match status" value="1"/>
</dbReference>
<comment type="caution">
    <text evidence="3">The sequence shown here is derived from an EMBL/GenBank/DDBJ whole genome shotgun (WGS) entry which is preliminary data.</text>
</comment>
<evidence type="ECO:0000313" key="4">
    <source>
        <dbReference type="Proteomes" id="UP000187406"/>
    </source>
</evidence>
<dbReference type="STRING" id="3775.A0A1Q3D358"/>
<feature type="domain" description="Protein Lines C-terminal" evidence="2">
    <location>
        <begin position="636"/>
        <end position="665"/>
    </location>
</feature>
<name>A0A1Q3D358_CEPFO</name>
<protein>
    <recommendedName>
        <fullName evidence="5">Protein Lines C-terminal domain-containing protein</fullName>
    </recommendedName>
</protein>
<dbReference type="Pfam" id="PF14694">
    <property type="entry name" value="LINES_N"/>
    <property type="match status" value="1"/>
</dbReference>
<organism evidence="3 4">
    <name type="scientific">Cephalotus follicularis</name>
    <name type="common">Albany pitcher plant</name>
    <dbReference type="NCBI Taxonomy" id="3775"/>
    <lineage>
        <taxon>Eukaryota</taxon>
        <taxon>Viridiplantae</taxon>
        <taxon>Streptophyta</taxon>
        <taxon>Embryophyta</taxon>
        <taxon>Tracheophyta</taxon>
        <taxon>Spermatophyta</taxon>
        <taxon>Magnoliopsida</taxon>
        <taxon>eudicotyledons</taxon>
        <taxon>Gunneridae</taxon>
        <taxon>Pentapetalae</taxon>
        <taxon>rosids</taxon>
        <taxon>fabids</taxon>
        <taxon>Oxalidales</taxon>
        <taxon>Cephalotaceae</taxon>
        <taxon>Cephalotus</taxon>
    </lineage>
</organism>
<dbReference type="InterPro" id="IPR029415">
    <property type="entry name" value="Lines_C"/>
</dbReference>
<dbReference type="Proteomes" id="UP000187406">
    <property type="component" value="Unassembled WGS sequence"/>
</dbReference>
<dbReference type="FunCoup" id="A0A1Q3D358">
    <property type="interactions" value="920"/>
</dbReference>
<dbReference type="AlphaFoldDB" id="A0A1Q3D358"/>
<dbReference type="Pfam" id="PF14695">
    <property type="entry name" value="LINES_C"/>
    <property type="match status" value="1"/>
</dbReference>
<reference evidence="4" key="1">
    <citation type="submission" date="2016-04" db="EMBL/GenBank/DDBJ databases">
        <title>Cephalotus genome sequencing.</title>
        <authorList>
            <person name="Fukushima K."/>
            <person name="Hasebe M."/>
            <person name="Fang X."/>
        </authorList>
    </citation>
    <scope>NUCLEOTIDE SEQUENCE [LARGE SCALE GENOMIC DNA]</scope>
    <source>
        <strain evidence="4">cv. St1</strain>
    </source>
</reference>
<accession>A0A1Q3D358</accession>
<evidence type="ECO:0000259" key="2">
    <source>
        <dbReference type="Pfam" id="PF14695"/>
    </source>
</evidence>
<evidence type="ECO:0000259" key="1">
    <source>
        <dbReference type="Pfam" id="PF14694"/>
    </source>
</evidence>
<sequence length="665" mass="76162">MCDFSSLCSLIADFLHPFTESELLSMSKEKEKDVLLALSQVFREIQIWTQELQDNSDDDNAMKFVGDKNLGCECMAKMMADLISLLTVESQYVQHLAGNVLVIISEFLAASGSKWVLFMQLLCVCLELAITNVLSSSLSPSVTGPEDSSCDSSSFVFVLKPRLKNANWSAVAGIIHVLRKILKYLKQEDDNNLSSIYLDTICSCLSNVAWDFIDRIRVVQDGHTPKIDAQNSCADAFYLRYFDLLMFLGSFVQLLCSLVEEIGFMDVKGNSSPNHPFFCVIINLLPKLLCCCLLKQGDRVNGSIYIRHKLLVLMVRLSFQTCLDSSIYVSWLQLLHEYFQDFLLKPITLHESGQADCLEGSPFLLTISDGEVLNVCTRHLQRLAIFLFLRSSFSLIRLKEDNTKKCECATANAYLTFDSISDLACCSTKKGLLELYKWLQGIFPADMFVDLEMYMENCINFSTSFIQLYMHEDDLLFEVLLLLLHAAFLGEQQFQKERWQFQNLKEHILFHVSNLLNPIRLFHIFIAELHYDHQVLLDYLISKDTGISCAEYLLKCLRMICDSWHLFMEITAGLKVTKWSSRQRTIVLLKFLNFQAKLPFAHPENLPFSPEKECMNDSECGDEHFITRGQSYIEAKNCLLSLKDSVENLHLKKLFPYNPEVLLKR</sequence>
<dbReference type="PANTHER" id="PTHR16057:SF1">
    <property type="entry name" value="PROTEIN LINES HOMOLOG 1"/>
    <property type="match status" value="1"/>
</dbReference>
<dbReference type="InParanoid" id="A0A1Q3D358"/>
<dbReference type="EMBL" id="BDDD01004108">
    <property type="protein sequence ID" value="GAV86956.1"/>
    <property type="molecule type" value="Genomic_DNA"/>
</dbReference>
<dbReference type="OrthoDB" id="8251209at2759"/>
<proteinExistence type="predicted"/>